<organism evidence="8 9">
    <name type="scientific">Desulfoscipio geothermicus DSM 3669</name>
    <dbReference type="NCBI Taxonomy" id="1121426"/>
    <lineage>
        <taxon>Bacteria</taxon>
        <taxon>Bacillati</taxon>
        <taxon>Bacillota</taxon>
        <taxon>Clostridia</taxon>
        <taxon>Eubacteriales</taxon>
        <taxon>Desulfallaceae</taxon>
        <taxon>Desulfoscipio</taxon>
    </lineage>
</organism>
<dbReference type="GO" id="GO:0051539">
    <property type="term" value="F:4 iron, 4 sulfur cluster binding"/>
    <property type="evidence" value="ECO:0007669"/>
    <property type="project" value="UniProtKB-KW"/>
</dbReference>
<keyword evidence="6" id="KW-0456">Lyase</keyword>
<name>A0A1I6DLD4_9FIRM</name>
<dbReference type="PANTHER" id="PTHR30389">
    <property type="entry name" value="FUMARATE HYDRATASE-RELATED"/>
    <property type="match status" value="1"/>
</dbReference>
<dbReference type="InterPro" id="IPR004646">
    <property type="entry name" value="Fe-S_hydro-lyase_TtdA-typ_cat"/>
</dbReference>
<sequence length="275" mass="29281">MGRITQAVAKLCKDANYYLGEDVIEAFNNAYEQELSLTGKEIIEQLIKNADIARAEDVPMCQDTGFAVVFVELGQDVHIVGGSLEDAINEGVRQGYTEGYLRKSIVGHPLERVNTGDNTPAVIHLKLVPGDQLKITVAPKGGGSENMSAIKMLKPAEGVDGVKKFVLDTVKEAGPNPCPPIIVGVGIGGTFEKAALLAKEALLRPVGVPSHKPEIAELEKELLKKVNNLGIGPQGLGGRITALAVHVNIYPAHIASLPVAVNINCHASRHKEVIL</sequence>
<keyword evidence="9" id="KW-1185">Reference proteome</keyword>
<evidence type="ECO:0000313" key="9">
    <source>
        <dbReference type="Proteomes" id="UP000199584"/>
    </source>
</evidence>
<evidence type="ECO:0000259" key="7">
    <source>
        <dbReference type="Pfam" id="PF05681"/>
    </source>
</evidence>
<evidence type="ECO:0000256" key="2">
    <source>
        <dbReference type="ARBA" id="ARBA00022485"/>
    </source>
</evidence>
<dbReference type="NCBIfam" id="NF004885">
    <property type="entry name" value="PRK06246.1"/>
    <property type="match status" value="1"/>
</dbReference>
<dbReference type="PANTHER" id="PTHR30389:SF17">
    <property type="entry name" value="L(+)-TARTRATE DEHYDRATASE SUBUNIT ALPHA-RELATED"/>
    <property type="match status" value="1"/>
</dbReference>
<evidence type="ECO:0000256" key="4">
    <source>
        <dbReference type="ARBA" id="ARBA00023004"/>
    </source>
</evidence>
<evidence type="ECO:0000256" key="3">
    <source>
        <dbReference type="ARBA" id="ARBA00022723"/>
    </source>
</evidence>
<evidence type="ECO:0000313" key="8">
    <source>
        <dbReference type="EMBL" id="SFR06178.1"/>
    </source>
</evidence>
<evidence type="ECO:0000256" key="5">
    <source>
        <dbReference type="ARBA" id="ARBA00023014"/>
    </source>
</evidence>
<dbReference type="Pfam" id="PF05681">
    <property type="entry name" value="Fumerase"/>
    <property type="match status" value="1"/>
</dbReference>
<protein>
    <submittedName>
        <fullName evidence="8">Fumarate hydratase subunit alpha</fullName>
    </submittedName>
</protein>
<keyword evidence="3" id="KW-0479">Metal-binding</keyword>
<proteinExistence type="inferred from homology"/>
<dbReference type="Proteomes" id="UP000199584">
    <property type="component" value="Unassembled WGS sequence"/>
</dbReference>
<comment type="similarity">
    <text evidence="1">Belongs to the class-I fumarase family.</text>
</comment>
<dbReference type="InterPro" id="IPR051208">
    <property type="entry name" value="Class-I_Fumarase/Tartrate_DH"/>
</dbReference>
<evidence type="ECO:0000256" key="1">
    <source>
        <dbReference type="ARBA" id="ARBA00008876"/>
    </source>
</evidence>
<dbReference type="STRING" id="39060.SAMN05660706_11320"/>
<accession>A0A1I6DLD4</accession>
<dbReference type="AlphaFoldDB" id="A0A1I6DLD4"/>
<dbReference type="NCBIfam" id="TIGR00722">
    <property type="entry name" value="ttdA_fumA_fumB"/>
    <property type="match status" value="1"/>
</dbReference>
<feature type="domain" description="Fe-S hydro-lyase tartrate dehydratase alpha-type catalytic" evidence="7">
    <location>
        <begin position="6"/>
        <end position="273"/>
    </location>
</feature>
<gene>
    <name evidence="8" type="ORF">SAMN05660706_11320</name>
</gene>
<keyword evidence="2" id="KW-0004">4Fe-4S</keyword>
<keyword evidence="5" id="KW-0411">Iron-sulfur</keyword>
<evidence type="ECO:0000256" key="6">
    <source>
        <dbReference type="ARBA" id="ARBA00023239"/>
    </source>
</evidence>
<dbReference type="GO" id="GO:0016829">
    <property type="term" value="F:lyase activity"/>
    <property type="evidence" value="ECO:0007669"/>
    <property type="project" value="UniProtKB-KW"/>
</dbReference>
<keyword evidence="4" id="KW-0408">Iron</keyword>
<reference evidence="9" key="1">
    <citation type="submission" date="2016-10" db="EMBL/GenBank/DDBJ databases">
        <authorList>
            <person name="Varghese N."/>
            <person name="Submissions S."/>
        </authorList>
    </citation>
    <scope>NUCLEOTIDE SEQUENCE [LARGE SCALE GENOMIC DNA]</scope>
    <source>
        <strain evidence="9">DSM 3669</strain>
    </source>
</reference>
<dbReference type="EMBL" id="FOYM01000013">
    <property type="protein sequence ID" value="SFR06178.1"/>
    <property type="molecule type" value="Genomic_DNA"/>
</dbReference>
<dbReference type="GO" id="GO:0046872">
    <property type="term" value="F:metal ion binding"/>
    <property type="evidence" value="ECO:0007669"/>
    <property type="project" value="UniProtKB-KW"/>
</dbReference>